<organism evidence="3 4">
    <name type="scientific">Longivirga aurantiaca</name>
    <dbReference type="NCBI Taxonomy" id="1837743"/>
    <lineage>
        <taxon>Bacteria</taxon>
        <taxon>Bacillati</taxon>
        <taxon>Actinomycetota</taxon>
        <taxon>Actinomycetes</taxon>
        <taxon>Sporichthyales</taxon>
        <taxon>Sporichthyaceae</taxon>
        <taxon>Longivirga</taxon>
    </lineage>
</organism>
<dbReference type="EMBL" id="JBHSTI010000002">
    <property type="protein sequence ID" value="MFC6236437.1"/>
    <property type="molecule type" value="Genomic_DNA"/>
</dbReference>
<gene>
    <name evidence="3" type="ORF">ACFQGU_01000</name>
</gene>
<dbReference type="InterPro" id="IPR029058">
    <property type="entry name" value="AB_hydrolase_fold"/>
</dbReference>
<sequence>MRITPAVRICASVAVALLALTACSTGTEQTPAPTTSTPGGAPPPSPSGPSDAEAVQALAAPGPYEVAAADYALDDLAVEGLSSPLEVEAQVVGPVGATGPLPVVVLLHGYWASCWNPTTKDSSTAWPCPTGQEPIGNNRGFTYLQERLASHGFLTVSVSANGVNVLATDMGDDAGAAARSVLVRRHLDALANGAIGSLAQWPSLDLRSVLLMGHSRGGEGVDRAAWEGAGSSAWTVKGVVLVGPTAFEPSPRSTTAVVAISGDCDGDVGPSLGQAYVDRVADPGLLRSSLLVRGANHNYFNTEWDENVSVSGGGYDDVVTEGGTVDPMCKASSPTRLSPADQRETLARGMTLVASALLGGSDIAGRVLDASVDFPVTDGARVWVTPTGHGRTSAAPDASTRVTATDGATAFVCRGVSETEQPQDCGRGANQGLNPHWPNASDGTVGPSAVEISWTRAGGSVSIRPSTPIDLAGSTSLESRVAVGAEGSPVAFEVAITDTAGRSAELGVWGPIEAMPGGPVLPSRTWAQLLSLPLGDVPGVDLTRIATVTFRPMTESGRAWVLDLTTSPT</sequence>
<feature type="signal peptide" evidence="2">
    <location>
        <begin position="1"/>
        <end position="24"/>
    </location>
</feature>
<dbReference type="SUPFAM" id="SSF53474">
    <property type="entry name" value="alpha/beta-Hydrolases"/>
    <property type="match status" value="1"/>
</dbReference>
<dbReference type="Gene3D" id="3.40.50.1820">
    <property type="entry name" value="alpha/beta hydrolase"/>
    <property type="match status" value="1"/>
</dbReference>
<name>A0ABW1SXW3_9ACTN</name>
<evidence type="ECO:0008006" key="5">
    <source>
        <dbReference type="Google" id="ProtNLM"/>
    </source>
</evidence>
<feature type="region of interest" description="Disordered" evidence="1">
    <location>
        <begin position="26"/>
        <end position="53"/>
    </location>
</feature>
<proteinExistence type="predicted"/>
<keyword evidence="4" id="KW-1185">Reference proteome</keyword>
<feature type="chain" id="PRO_5046714375" description="Alpha/beta hydrolase" evidence="2">
    <location>
        <begin position="25"/>
        <end position="569"/>
    </location>
</feature>
<reference evidence="4" key="1">
    <citation type="journal article" date="2019" name="Int. J. Syst. Evol. Microbiol.">
        <title>The Global Catalogue of Microorganisms (GCM) 10K type strain sequencing project: providing services to taxonomists for standard genome sequencing and annotation.</title>
        <authorList>
            <consortium name="The Broad Institute Genomics Platform"/>
            <consortium name="The Broad Institute Genome Sequencing Center for Infectious Disease"/>
            <person name="Wu L."/>
            <person name="Ma J."/>
        </authorList>
    </citation>
    <scope>NUCLEOTIDE SEQUENCE [LARGE SCALE GENOMIC DNA]</scope>
    <source>
        <strain evidence="4">CGMCC 4.7317</strain>
    </source>
</reference>
<dbReference type="RefSeq" id="WP_386763483.1">
    <property type="nucleotide sequence ID" value="NZ_JBHSTI010000002.1"/>
</dbReference>
<feature type="compositionally biased region" description="Low complexity" evidence="1">
    <location>
        <begin position="26"/>
        <end position="39"/>
    </location>
</feature>
<comment type="caution">
    <text evidence="3">The sequence shown here is derived from an EMBL/GenBank/DDBJ whole genome shotgun (WGS) entry which is preliminary data.</text>
</comment>
<evidence type="ECO:0000256" key="1">
    <source>
        <dbReference type="SAM" id="MobiDB-lite"/>
    </source>
</evidence>
<keyword evidence="2" id="KW-0732">Signal</keyword>
<evidence type="ECO:0000256" key="2">
    <source>
        <dbReference type="SAM" id="SignalP"/>
    </source>
</evidence>
<evidence type="ECO:0000313" key="4">
    <source>
        <dbReference type="Proteomes" id="UP001596138"/>
    </source>
</evidence>
<accession>A0ABW1SXW3</accession>
<dbReference type="PROSITE" id="PS51257">
    <property type="entry name" value="PROKAR_LIPOPROTEIN"/>
    <property type="match status" value="1"/>
</dbReference>
<dbReference type="Proteomes" id="UP001596138">
    <property type="component" value="Unassembled WGS sequence"/>
</dbReference>
<protein>
    <recommendedName>
        <fullName evidence="5">Alpha/beta hydrolase</fullName>
    </recommendedName>
</protein>
<evidence type="ECO:0000313" key="3">
    <source>
        <dbReference type="EMBL" id="MFC6236437.1"/>
    </source>
</evidence>